<gene>
    <name evidence="1" type="ORF">MILVUS5_LOCUS13484</name>
</gene>
<proteinExistence type="predicted"/>
<accession>A0ACB0JLK9</accession>
<dbReference type="Proteomes" id="UP001177021">
    <property type="component" value="Unassembled WGS sequence"/>
</dbReference>
<name>A0ACB0JLK9_TRIPR</name>
<keyword evidence="2" id="KW-1185">Reference proteome</keyword>
<evidence type="ECO:0000313" key="2">
    <source>
        <dbReference type="Proteomes" id="UP001177021"/>
    </source>
</evidence>
<protein>
    <submittedName>
        <fullName evidence="1">Uncharacterized protein</fullName>
    </submittedName>
</protein>
<reference evidence="1" key="1">
    <citation type="submission" date="2023-10" db="EMBL/GenBank/DDBJ databases">
        <authorList>
            <person name="Rodriguez Cubillos JULIANA M."/>
            <person name="De Vega J."/>
        </authorList>
    </citation>
    <scope>NUCLEOTIDE SEQUENCE</scope>
</reference>
<sequence length="267" mass="30145">MCNICSSSFHISDACPILLDTSLCGETQFVGNFQGQYYQEQNSYLEEQPIWSHPQFQQIDSLVVEPQPSLEEMIMQMAENNKRMAEDHLQFLQHMQVMKVQTDQVEQIISTVHRIQEEKMSHVDVQPAALLEVMQCDTSLDETPSEPIETILVSVDEHKISNINSSECMEEITPQNLLKSDLDELYTSLEVDKSFEIFACECGVCNICHEINAAILGEDILIPATSCAEIPTNSITLEVNTKSVDFSRKQPLSIAKRLSTIYIGYSS</sequence>
<dbReference type="EMBL" id="CASHSV030000034">
    <property type="protein sequence ID" value="CAJ2644472.1"/>
    <property type="molecule type" value="Genomic_DNA"/>
</dbReference>
<evidence type="ECO:0000313" key="1">
    <source>
        <dbReference type="EMBL" id="CAJ2644472.1"/>
    </source>
</evidence>
<comment type="caution">
    <text evidence="1">The sequence shown here is derived from an EMBL/GenBank/DDBJ whole genome shotgun (WGS) entry which is preliminary data.</text>
</comment>
<organism evidence="1 2">
    <name type="scientific">Trifolium pratense</name>
    <name type="common">Red clover</name>
    <dbReference type="NCBI Taxonomy" id="57577"/>
    <lineage>
        <taxon>Eukaryota</taxon>
        <taxon>Viridiplantae</taxon>
        <taxon>Streptophyta</taxon>
        <taxon>Embryophyta</taxon>
        <taxon>Tracheophyta</taxon>
        <taxon>Spermatophyta</taxon>
        <taxon>Magnoliopsida</taxon>
        <taxon>eudicotyledons</taxon>
        <taxon>Gunneridae</taxon>
        <taxon>Pentapetalae</taxon>
        <taxon>rosids</taxon>
        <taxon>fabids</taxon>
        <taxon>Fabales</taxon>
        <taxon>Fabaceae</taxon>
        <taxon>Papilionoideae</taxon>
        <taxon>50 kb inversion clade</taxon>
        <taxon>NPAAA clade</taxon>
        <taxon>Hologalegina</taxon>
        <taxon>IRL clade</taxon>
        <taxon>Trifolieae</taxon>
        <taxon>Trifolium</taxon>
    </lineage>
</organism>